<dbReference type="PANTHER" id="PTHR33175:SF2">
    <property type="entry name" value="INTEGRATION HOST FACTOR SUBUNIT ALPHA"/>
    <property type="match status" value="1"/>
</dbReference>
<evidence type="ECO:0000256" key="2">
    <source>
        <dbReference type="ARBA" id="ARBA00023125"/>
    </source>
</evidence>
<dbReference type="Pfam" id="PF00216">
    <property type="entry name" value="Bac_DNA_binding"/>
    <property type="match status" value="1"/>
</dbReference>
<protein>
    <submittedName>
        <fullName evidence="4">Integration host factor subunit beta</fullName>
    </submittedName>
</protein>
<dbReference type="AlphaFoldDB" id="A0A842HCF0"/>
<keyword evidence="5" id="KW-1185">Reference proteome</keyword>
<dbReference type="GO" id="GO:0003677">
    <property type="term" value="F:DNA binding"/>
    <property type="evidence" value="ECO:0007669"/>
    <property type="project" value="UniProtKB-KW"/>
</dbReference>
<dbReference type="InterPro" id="IPR010992">
    <property type="entry name" value="IHF-like_DNA-bd_dom_sf"/>
</dbReference>
<accession>A0A842HCF0</accession>
<keyword evidence="2" id="KW-0238">DNA-binding</keyword>
<organism evidence="4 5">
    <name type="scientific">Ruficoccus amylovorans</name>
    <dbReference type="NCBI Taxonomy" id="1804625"/>
    <lineage>
        <taxon>Bacteria</taxon>
        <taxon>Pseudomonadati</taxon>
        <taxon>Verrucomicrobiota</taxon>
        <taxon>Opitutia</taxon>
        <taxon>Puniceicoccales</taxon>
        <taxon>Cerasicoccaceae</taxon>
        <taxon>Ruficoccus</taxon>
    </lineage>
</organism>
<evidence type="ECO:0000313" key="5">
    <source>
        <dbReference type="Proteomes" id="UP000546464"/>
    </source>
</evidence>
<proteinExistence type="inferred from homology"/>
<dbReference type="CDD" id="cd13836">
    <property type="entry name" value="IHF_B"/>
    <property type="match status" value="1"/>
</dbReference>
<dbReference type="PANTHER" id="PTHR33175">
    <property type="entry name" value="DNA-BINDING PROTEIN HU"/>
    <property type="match status" value="1"/>
</dbReference>
<dbReference type="Gene3D" id="4.10.520.10">
    <property type="entry name" value="IHF-like DNA-binding proteins"/>
    <property type="match status" value="1"/>
</dbReference>
<dbReference type="GO" id="GO:0030527">
    <property type="term" value="F:structural constituent of chromatin"/>
    <property type="evidence" value="ECO:0007669"/>
    <property type="project" value="InterPro"/>
</dbReference>
<comment type="similarity">
    <text evidence="1 3">Belongs to the bacterial histone-like protein family.</text>
</comment>
<dbReference type="GO" id="GO:0005829">
    <property type="term" value="C:cytosol"/>
    <property type="evidence" value="ECO:0007669"/>
    <property type="project" value="TreeGrafter"/>
</dbReference>
<sequence>MAGNLTKRDIVLAIYDKTNFPQKEVRETVQLTLDCIADALAEGRNVELRNFGVFEVQVRKSRIGRNPNRPETDVVIPTRAVIKFKAGKELKAALKDIDLDKLQEEKRGAGDSSDD</sequence>
<name>A0A842HCF0_9BACT</name>
<evidence type="ECO:0000256" key="3">
    <source>
        <dbReference type="RuleBase" id="RU003939"/>
    </source>
</evidence>
<dbReference type="SMART" id="SM00411">
    <property type="entry name" value="BHL"/>
    <property type="match status" value="1"/>
</dbReference>
<evidence type="ECO:0000313" key="4">
    <source>
        <dbReference type="EMBL" id="MBC2594143.1"/>
    </source>
</evidence>
<dbReference type="PRINTS" id="PR01727">
    <property type="entry name" value="DNABINDINGHU"/>
</dbReference>
<dbReference type="Proteomes" id="UP000546464">
    <property type="component" value="Unassembled WGS sequence"/>
</dbReference>
<dbReference type="InterPro" id="IPR000119">
    <property type="entry name" value="Hist_DNA-bd"/>
</dbReference>
<evidence type="ECO:0000256" key="1">
    <source>
        <dbReference type="ARBA" id="ARBA00010529"/>
    </source>
</evidence>
<dbReference type="SUPFAM" id="SSF47729">
    <property type="entry name" value="IHF-like DNA-binding proteins"/>
    <property type="match status" value="1"/>
</dbReference>
<dbReference type="RefSeq" id="WP_185675125.1">
    <property type="nucleotide sequence ID" value="NZ_JACHVB010000020.1"/>
</dbReference>
<reference evidence="4 5" key="1">
    <citation type="submission" date="2020-07" db="EMBL/GenBank/DDBJ databases">
        <authorList>
            <person name="Feng X."/>
        </authorList>
    </citation>
    <scope>NUCLEOTIDE SEQUENCE [LARGE SCALE GENOMIC DNA]</scope>
    <source>
        <strain evidence="4 5">JCM31066</strain>
    </source>
</reference>
<comment type="caution">
    <text evidence="4">The sequence shown here is derived from an EMBL/GenBank/DDBJ whole genome shotgun (WGS) entry which is preliminary data.</text>
</comment>
<dbReference type="EMBL" id="JACHVB010000020">
    <property type="protein sequence ID" value="MBC2594143.1"/>
    <property type="molecule type" value="Genomic_DNA"/>
</dbReference>
<gene>
    <name evidence="4" type="ORF">H5P28_07690</name>
</gene>